<comment type="caution">
    <text evidence="6">The sequence shown here is derived from an EMBL/GenBank/DDBJ whole genome shotgun (WGS) entry which is preliminary data.</text>
</comment>
<dbReference type="GO" id="GO:0043190">
    <property type="term" value="C:ATP-binding cassette (ABC) transporter complex"/>
    <property type="evidence" value="ECO:0007669"/>
    <property type="project" value="TreeGrafter"/>
</dbReference>
<dbReference type="Proteomes" id="UP000295632">
    <property type="component" value="Unassembled WGS sequence"/>
</dbReference>
<organism evidence="6 7">
    <name type="scientific">Aureibacillus halotolerans</name>
    <dbReference type="NCBI Taxonomy" id="1508390"/>
    <lineage>
        <taxon>Bacteria</taxon>
        <taxon>Bacillati</taxon>
        <taxon>Bacillota</taxon>
        <taxon>Bacilli</taxon>
        <taxon>Bacillales</taxon>
        <taxon>Bacillaceae</taxon>
        <taxon>Aureibacillus</taxon>
    </lineage>
</organism>
<keyword evidence="2 5" id="KW-0812">Transmembrane</keyword>
<feature type="transmembrane region" description="Helical" evidence="5">
    <location>
        <begin position="229"/>
        <end position="254"/>
    </location>
</feature>
<feature type="transmembrane region" description="Helical" evidence="5">
    <location>
        <begin position="14"/>
        <end position="47"/>
    </location>
</feature>
<keyword evidence="3 5" id="KW-1133">Transmembrane helix</keyword>
<gene>
    <name evidence="6" type="ORF">EV213_12718</name>
</gene>
<dbReference type="EMBL" id="SNYJ01000027">
    <property type="protein sequence ID" value="TDQ34122.1"/>
    <property type="molecule type" value="Genomic_DNA"/>
</dbReference>
<evidence type="ECO:0000256" key="2">
    <source>
        <dbReference type="ARBA" id="ARBA00022692"/>
    </source>
</evidence>
<dbReference type="PANTHER" id="PTHR43723">
    <property type="entry name" value="COBALT TRANSPORT PROTEIN CBIQ"/>
    <property type="match status" value="1"/>
</dbReference>
<dbReference type="InterPro" id="IPR052770">
    <property type="entry name" value="Cobalt_transport_CbiQ"/>
</dbReference>
<feature type="transmembrane region" description="Helical" evidence="5">
    <location>
        <begin position="96"/>
        <end position="119"/>
    </location>
</feature>
<keyword evidence="4 5" id="KW-0472">Membrane</keyword>
<name>A0A4R6TQE3_9BACI</name>
<sequence length="257" mass="28216">MVNLSHYNPSVKAAVIIVAVLCLAFFFDPVTPAIVFVGTVVLTFVWGKVPLKPWLLMMSPFLFIAVGYVWTTIVFAKPSDGPVLWQMGSFAVTLDAVLRGCALSIRVLAVASLSLLFAFTTDATKLLLSLMQQCRLSPKLAYGIMAGYRFLPLFKDEWKTLQNARRVRGMGASKRGISSLFTAFQDAIPLLASAVRRAEQTAMAMESKGFTGGARTFYHEVNVTMKDSWFAGAIVLLFVLAIAISMWTGMFTLFGDL</sequence>
<accession>A0A4R6TQE3</accession>
<dbReference type="AlphaFoldDB" id="A0A4R6TQE3"/>
<evidence type="ECO:0000313" key="7">
    <source>
        <dbReference type="Proteomes" id="UP000295632"/>
    </source>
</evidence>
<proteinExistence type="predicted"/>
<feature type="transmembrane region" description="Helical" evidence="5">
    <location>
        <begin position="54"/>
        <end position="76"/>
    </location>
</feature>
<protein>
    <submittedName>
        <fullName evidence="6">Energy-coupling factor transport system permease protein</fullName>
    </submittedName>
</protein>
<dbReference type="InterPro" id="IPR003339">
    <property type="entry name" value="ABC/ECF_trnsptr_transmembrane"/>
</dbReference>
<keyword evidence="7" id="KW-1185">Reference proteome</keyword>
<evidence type="ECO:0000256" key="1">
    <source>
        <dbReference type="ARBA" id="ARBA00004141"/>
    </source>
</evidence>
<dbReference type="CDD" id="cd16914">
    <property type="entry name" value="EcfT"/>
    <property type="match status" value="1"/>
</dbReference>
<comment type="subcellular location">
    <subcellularLocation>
        <location evidence="1">Membrane</location>
        <topology evidence="1">Multi-pass membrane protein</topology>
    </subcellularLocation>
</comment>
<dbReference type="PANTHER" id="PTHR43723:SF1">
    <property type="entry name" value="COBALT TRANSPORT PROTEIN CBIQ"/>
    <property type="match status" value="1"/>
</dbReference>
<reference evidence="6 7" key="1">
    <citation type="submission" date="2019-03" db="EMBL/GenBank/DDBJ databases">
        <title>Genomic Encyclopedia of Type Strains, Phase IV (KMG-IV): sequencing the most valuable type-strain genomes for metagenomic binning, comparative biology and taxonomic classification.</title>
        <authorList>
            <person name="Goeker M."/>
        </authorList>
    </citation>
    <scope>NUCLEOTIDE SEQUENCE [LARGE SCALE GENOMIC DNA]</scope>
    <source>
        <strain evidence="6 7">DSM 28697</strain>
    </source>
</reference>
<evidence type="ECO:0000256" key="5">
    <source>
        <dbReference type="SAM" id="Phobius"/>
    </source>
</evidence>
<evidence type="ECO:0000313" key="6">
    <source>
        <dbReference type="EMBL" id="TDQ34122.1"/>
    </source>
</evidence>
<evidence type="ECO:0000256" key="4">
    <source>
        <dbReference type="ARBA" id="ARBA00023136"/>
    </source>
</evidence>
<dbReference type="Pfam" id="PF02361">
    <property type="entry name" value="CbiQ"/>
    <property type="match status" value="1"/>
</dbReference>
<dbReference type="GO" id="GO:0006824">
    <property type="term" value="P:cobalt ion transport"/>
    <property type="evidence" value="ECO:0007669"/>
    <property type="project" value="TreeGrafter"/>
</dbReference>
<evidence type="ECO:0000256" key="3">
    <source>
        <dbReference type="ARBA" id="ARBA00022989"/>
    </source>
</evidence>